<name>J3PHU5_GAET3</name>
<dbReference type="EnsemblFungi" id="EJT69457">
    <property type="protein sequence ID" value="EJT69457"/>
    <property type="gene ID" value="GGTG_13076"/>
</dbReference>
<protein>
    <submittedName>
        <fullName evidence="1 2">Uncharacterized protein</fullName>
    </submittedName>
</protein>
<dbReference type="AlphaFoldDB" id="J3PHU5"/>
<dbReference type="GeneID" id="20353534"/>
<evidence type="ECO:0000313" key="2">
    <source>
        <dbReference type="EnsemblFungi" id="EJT69457"/>
    </source>
</evidence>
<reference evidence="1" key="3">
    <citation type="submission" date="2010-09" db="EMBL/GenBank/DDBJ databases">
        <title>Annotation of Gaeumannomyces graminis var. tritici R3-111a-1.</title>
        <authorList>
            <consortium name="The Broad Institute Genome Sequencing Platform"/>
            <person name="Ma L.-J."/>
            <person name="Dead R."/>
            <person name="Young S.K."/>
            <person name="Zeng Q."/>
            <person name="Gargeya S."/>
            <person name="Fitzgerald M."/>
            <person name="Haas B."/>
            <person name="Abouelleil A."/>
            <person name="Alvarado L."/>
            <person name="Arachchi H.M."/>
            <person name="Berlin A."/>
            <person name="Brown A."/>
            <person name="Chapman S.B."/>
            <person name="Chen Z."/>
            <person name="Dunbar C."/>
            <person name="Freedman E."/>
            <person name="Gearin G."/>
            <person name="Gellesch M."/>
            <person name="Goldberg J."/>
            <person name="Griggs A."/>
            <person name="Gujja S."/>
            <person name="Heiman D."/>
            <person name="Howarth C."/>
            <person name="Larson L."/>
            <person name="Lui A."/>
            <person name="MacDonald P.J.P."/>
            <person name="Mehta T."/>
            <person name="Montmayeur A."/>
            <person name="Murphy C."/>
            <person name="Neiman D."/>
            <person name="Pearson M."/>
            <person name="Priest M."/>
            <person name="Roberts A."/>
            <person name="Saif S."/>
            <person name="Shea T."/>
            <person name="Shenoy N."/>
            <person name="Sisk P."/>
            <person name="Stolte C."/>
            <person name="Sykes S."/>
            <person name="Yandava C."/>
            <person name="Wortman J."/>
            <person name="Nusbaum C."/>
            <person name="Birren B."/>
        </authorList>
    </citation>
    <scope>NUCLEOTIDE SEQUENCE</scope>
    <source>
        <strain evidence="1">R3-111a-1</strain>
    </source>
</reference>
<reference evidence="3" key="1">
    <citation type="submission" date="2010-07" db="EMBL/GenBank/DDBJ databases">
        <title>The genome sequence of Gaeumannomyces graminis var. tritici strain R3-111a-1.</title>
        <authorList>
            <consortium name="The Broad Institute Genome Sequencing Platform"/>
            <person name="Ma L.-J."/>
            <person name="Dead R."/>
            <person name="Young S."/>
            <person name="Zeng Q."/>
            <person name="Koehrsen M."/>
            <person name="Alvarado L."/>
            <person name="Berlin A."/>
            <person name="Chapman S.B."/>
            <person name="Chen Z."/>
            <person name="Freedman E."/>
            <person name="Gellesch M."/>
            <person name="Goldberg J."/>
            <person name="Griggs A."/>
            <person name="Gujja S."/>
            <person name="Heilman E.R."/>
            <person name="Heiman D."/>
            <person name="Hepburn T."/>
            <person name="Howarth C."/>
            <person name="Jen D."/>
            <person name="Larson L."/>
            <person name="Mehta T."/>
            <person name="Neiman D."/>
            <person name="Pearson M."/>
            <person name="Roberts A."/>
            <person name="Saif S."/>
            <person name="Shea T."/>
            <person name="Shenoy N."/>
            <person name="Sisk P."/>
            <person name="Stolte C."/>
            <person name="Sykes S."/>
            <person name="Walk T."/>
            <person name="White J."/>
            <person name="Yandava C."/>
            <person name="Haas B."/>
            <person name="Nusbaum C."/>
            <person name="Birren B."/>
        </authorList>
    </citation>
    <scope>NUCLEOTIDE SEQUENCE [LARGE SCALE GENOMIC DNA]</scope>
    <source>
        <strain evidence="3">R3-111a-1</strain>
    </source>
</reference>
<evidence type="ECO:0000313" key="3">
    <source>
        <dbReference type="Proteomes" id="UP000006039"/>
    </source>
</evidence>
<gene>
    <name evidence="2" type="primary">20353534</name>
    <name evidence="1" type="ORF">GGTG_13076</name>
</gene>
<reference evidence="2" key="5">
    <citation type="submission" date="2018-04" db="UniProtKB">
        <authorList>
            <consortium name="EnsemblFungi"/>
        </authorList>
    </citation>
    <scope>IDENTIFICATION</scope>
    <source>
        <strain evidence="2">R3-111a-1</strain>
    </source>
</reference>
<dbReference type="Proteomes" id="UP000006039">
    <property type="component" value="Unassembled WGS sequence"/>
</dbReference>
<organism evidence="1">
    <name type="scientific">Gaeumannomyces tritici (strain R3-111a-1)</name>
    <name type="common">Wheat and barley take-all root rot fungus</name>
    <name type="synonym">Gaeumannomyces graminis var. tritici</name>
    <dbReference type="NCBI Taxonomy" id="644352"/>
    <lineage>
        <taxon>Eukaryota</taxon>
        <taxon>Fungi</taxon>
        <taxon>Dikarya</taxon>
        <taxon>Ascomycota</taxon>
        <taxon>Pezizomycotina</taxon>
        <taxon>Sordariomycetes</taxon>
        <taxon>Sordariomycetidae</taxon>
        <taxon>Magnaporthales</taxon>
        <taxon>Magnaporthaceae</taxon>
        <taxon>Gaeumannomyces</taxon>
    </lineage>
</organism>
<proteinExistence type="predicted"/>
<dbReference type="RefSeq" id="XP_009229242.1">
    <property type="nucleotide sequence ID" value="XM_009230978.1"/>
</dbReference>
<dbReference type="EMBL" id="GL385404">
    <property type="protein sequence ID" value="EJT69457.1"/>
    <property type="molecule type" value="Genomic_DNA"/>
</dbReference>
<dbReference type="VEuPathDB" id="FungiDB:GGTG_13076"/>
<dbReference type="HOGENOM" id="CLU_1366323_0_0_1"/>
<accession>J3PHU5</accession>
<reference evidence="2" key="4">
    <citation type="journal article" date="2015" name="G3 (Bethesda)">
        <title>Genome sequences of three phytopathogenic species of the Magnaporthaceae family of fungi.</title>
        <authorList>
            <person name="Okagaki L.H."/>
            <person name="Nunes C.C."/>
            <person name="Sailsbery J."/>
            <person name="Clay B."/>
            <person name="Brown D."/>
            <person name="John T."/>
            <person name="Oh Y."/>
            <person name="Young N."/>
            <person name="Fitzgerald M."/>
            <person name="Haas B.J."/>
            <person name="Zeng Q."/>
            <person name="Young S."/>
            <person name="Adiconis X."/>
            <person name="Fan L."/>
            <person name="Levin J.Z."/>
            <person name="Mitchell T.K."/>
            <person name="Okubara P.A."/>
            <person name="Farman M.L."/>
            <person name="Kohn L.M."/>
            <person name="Birren B."/>
            <person name="Ma L.-J."/>
            <person name="Dean R.A."/>
        </authorList>
    </citation>
    <scope>NUCLEOTIDE SEQUENCE</scope>
    <source>
        <strain evidence="2">R3-111a-1</strain>
    </source>
</reference>
<sequence>MHRREDSDTVMEDAYPRPPSITWGPTISWEAEVDLLCYAIEDLSIDDAPVKIPARLPTPEPTVVVARAVIPDVKVPVVQPGESDPTVASADEGILDWLGCENAFDRGRIDLGLGDPRFLKCGREYRKSVKGVVCAQPRERVAQPVVPSRPGRVMGGKSAVDPFVAFMLDGIDVDGKAAKKKNKQKPKNLTEALLYPYSLY</sequence>
<keyword evidence="3" id="KW-1185">Reference proteome</keyword>
<reference evidence="1" key="2">
    <citation type="submission" date="2010-07" db="EMBL/GenBank/DDBJ databases">
        <authorList>
            <consortium name="The Broad Institute Genome Sequencing Platform"/>
            <consortium name="Broad Institute Genome Sequencing Center for Infectious Disease"/>
            <person name="Ma L.-J."/>
            <person name="Dead R."/>
            <person name="Young S."/>
            <person name="Zeng Q."/>
            <person name="Koehrsen M."/>
            <person name="Alvarado L."/>
            <person name="Berlin A."/>
            <person name="Chapman S.B."/>
            <person name="Chen Z."/>
            <person name="Freedman E."/>
            <person name="Gellesch M."/>
            <person name="Goldberg J."/>
            <person name="Griggs A."/>
            <person name="Gujja S."/>
            <person name="Heilman E.R."/>
            <person name="Heiman D."/>
            <person name="Hepburn T."/>
            <person name="Howarth C."/>
            <person name="Jen D."/>
            <person name="Larson L."/>
            <person name="Mehta T."/>
            <person name="Neiman D."/>
            <person name="Pearson M."/>
            <person name="Roberts A."/>
            <person name="Saif S."/>
            <person name="Shea T."/>
            <person name="Shenoy N."/>
            <person name="Sisk P."/>
            <person name="Stolte C."/>
            <person name="Sykes S."/>
            <person name="Walk T."/>
            <person name="White J."/>
            <person name="Yandava C."/>
            <person name="Haas B."/>
            <person name="Nusbaum C."/>
            <person name="Birren B."/>
        </authorList>
    </citation>
    <scope>NUCLEOTIDE SEQUENCE</scope>
    <source>
        <strain evidence="1">R3-111a-1</strain>
    </source>
</reference>
<evidence type="ECO:0000313" key="1">
    <source>
        <dbReference type="EMBL" id="EJT69457.1"/>
    </source>
</evidence>